<feature type="compositionally biased region" description="Basic and acidic residues" evidence="5">
    <location>
        <begin position="593"/>
        <end position="609"/>
    </location>
</feature>
<dbReference type="InterPro" id="IPR019786">
    <property type="entry name" value="Zinc_finger_PHD-type_CS"/>
</dbReference>
<feature type="compositionally biased region" description="Polar residues" evidence="5">
    <location>
        <begin position="704"/>
        <end position="713"/>
    </location>
</feature>
<feature type="compositionally biased region" description="Polar residues" evidence="5">
    <location>
        <begin position="513"/>
        <end position="522"/>
    </location>
</feature>
<feature type="region of interest" description="Disordered" evidence="5">
    <location>
        <begin position="574"/>
        <end position="722"/>
    </location>
</feature>
<dbReference type="InterPro" id="IPR001965">
    <property type="entry name" value="Znf_PHD"/>
</dbReference>
<evidence type="ECO:0000256" key="1">
    <source>
        <dbReference type="ARBA" id="ARBA00022723"/>
    </source>
</evidence>
<feature type="domain" description="PHD-type" evidence="6">
    <location>
        <begin position="132"/>
        <end position="179"/>
    </location>
</feature>
<dbReference type="PANTHER" id="PTHR46309:SF1">
    <property type="entry name" value="PHD FINGER PROTEIN 12"/>
    <property type="match status" value="1"/>
</dbReference>
<evidence type="ECO:0000313" key="7">
    <source>
        <dbReference type="EMBL" id="CAJ1946666.1"/>
    </source>
</evidence>
<proteinExistence type="predicted"/>
<evidence type="ECO:0000256" key="5">
    <source>
        <dbReference type="SAM" id="MobiDB-lite"/>
    </source>
</evidence>
<feature type="compositionally biased region" description="Low complexity" evidence="5">
    <location>
        <begin position="539"/>
        <end position="554"/>
    </location>
</feature>
<dbReference type="GO" id="GO:0005634">
    <property type="term" value="C:nucleus"/>
    <property type="evidence" value="ECO:0007669"/>
    <property type="project" value="TreeGrafter"/>
</dbReference>
<dbReference type="CDD" id="cd15532">
    <property type="entry name" value="PHD2_CHD_II"/>
    <property type="match status" value="1"/>
</dbReference>
<dbReference type="InterPro" id="IPR013083">
    <property type="entry name" value="Znf_RING/FYVE/PHD"/>
</dbReference>
<feature type="domain" description="PHD-type" evidence="6">
    <location>
        <begin position="346"/>
        <end position="415"/>
    </location>
</feature>
<dbReference type="GO" id="GO:0003714">
    <property type="term" value="F:transcription corepressor activity"/>
    <property type="evidence" value="ECO:0007669"/>
    <property type="project" value="InterPro"/>
</dbReference>
<feature type="compositionally biased region" description="Low complexity" evidence="5">
    <location>
        <begin position="427"/>
        <end position="480"/>
    </location>
</feature>
<keyword evidence="2 4" id="KW-0863">Zinc-finger</keyword>
<feature type="compositionally biased region" description="Basic and acidic residues" evidence="5">
    <location>
        <begin position="109"/>
        <end position="118"/>
    </location>
</feature>
<evidence type="ECO:0000313" key="8">
    <source>
        <dbReference type="Proteomes" id="UP001295423"/>
    </source>
</evidence>
<evidence type="ECO:0000256" key="4">
    <source>
        <dbReference type="PROSITE-ProRule" id="PRU00146"/>
    </source>
</evidence>
<name>A0AAD2FN03_9STRA</name>
<dbReference type="EMBL" id="CAKOGP040001714">
    <property type="protein sequence ID" value="CAJ1946666.1"/>
    <property type="molecule type" value="Genomic_DNA"/>
</dbReference>
<dbReference type="InterPro" id="IPR042163">
    <property type="entry name" value="PHF12"/>
</dbReference>
<dbReference type="Gene3D" id="3.30.40.10">
    <property type="entry name" value="Zinc/RING finger domain, C3HC4 (zinc finger)"/>
    <property type="match status" value="1"/>
</dbReference>
<dbReference type="PRINTS" id="PR00929">
    <property type="entry name" value="ATHOOK"/>
</dbReference>
<dbReference type="SMART" id="SM00249">
    <property type="entry name" value="PHD"/>
    <property type="match status" value="2"/>
</dbReference>
<organism evidence="7 8">
    <name type="scientific">Cylindrotheca closterium</name>
    <dbReference type="NCBI Taxonomy" id="2856"/>
    <lineage>
        <taxon>Eukaryota</taxon>
        <taxon>Sar</taxon>
        <taxon>Stramenopiles</taxon>
        <taxon>Ochrophyta</taxon>
        <taxon>Bacillariophyta</taxon>
        <taxon>Bacillariophyceae</taxon>
        <taxon>Bacillariophycidae</taxon>
        <taxon>Bacillariales</taxon>
        <taxon>Bacillariaceae</taxon>
        <taxon>Cylindrotheca</taxon>
    </lineage>
</organism>
<dbReference type="Gene3D" id="2.30.30.1150">
    <property type="match status" value="1"/>
</dbReference>
<comment type="caution">
    <text evidence="7">The sequence shown here is derived from an EMBL/GenBank/DDBJ whole genome shotgun (WGS) entry which is preliminary data.</text>
</comment>
<evidence type="ECO:0000256" key="2">
    <source>
        <dbReference type="ARBA" id="ARBA00022771"/>
    </source>
</evidence>
<dbReference type="GO" id="GO:0006357">
    <property type="term" value="P:regulation of transcription by RNA polymerase II"/>
    <property type="evidence" value="ECO:0007669"/>
    <property type="project" value="TreeGrafter"/>
</dbReference>
<feature type="compositionally biased region" description="Low complexity" evidence="5">
    <location>
        <begin position="662"/>
        <end position="675"/>
    </location>
</feature>
<evidence type="ECO:0000259" key="6">
    <source>
        <dbReference type="PROSITE" id="PS50016"/>
    </source>
</evidence>
<protein>
    <recommendedName>
        <fullName evidence="6">PHD-type domain-containing protein</fullName>
    </recommendedName>
</protein>
<feature type="compositionally biased region" description="Basic and acidic residues" evidence="5">
    <location>
        <begin position="297"/>
        <end position="311"/>
    </location>
</feature>
<reference evidence="7" key="1">
    <citation type="submission" date="2023-08" db="EMBL/GenBank/DDBJ databases">
        <authorList>
            <person name="Audoor S."/>
            <person name="Bilcke G."/>
        </authorList>
    </citation>
    <scope>NUCLEOTIDE SEQUENCE</scope>
</reference>
<dbReference type="InterPro" id="IPR017956">
    <property type="entry name" value="AT_hook_DNA-bd_motif"/>
</dbReference>
<dbReference type="CDD" id="cd15525">
    <property type="entry name" value="PHD_UHRF1_2"/>
    <property type="match status" value="1"/>
</dbReference>
<dbReference type="PANTHER" id="PTHR46309">
    <property type="entry name" value="PHD FINGER PROTEIN 12"/>
    <property type="match status" value="1"/>
</dbReference>
<dbReference type="PROSITE" id="PS50016">
    <property type="entry name" value="ZF_PHD_2"/>
    <property type="match status" value="2"/>
</dbReference>
<feature type="region of interest" description="Disordered" evidence="5">
    <location>
        <begin position="84"/>
        <end position="126"/>
    </location>
</feature>
<dbReference type="GO" id="GO:0008270">
    <property type="term" value="F:zinc ion binding"/>
    <property type="evidence" value="ECO:0007669"/>
    <property type="project" value="UniProtKB-KW"/>
</dbReference>
<dbReference type="InterPro" id="IPR011011">
    <property type="entry name" value="Znf_FYVE_PHD"/>
</dbReference>
<dbReference type="GO" id="GO:0003677">
    <property type="term" value="F:DNA binding"/>
    <property type="evidence" value="ECO:0007669"/>
    <property type="project" value="InterPro"/>
</dbReference>
<sequence>MVAKKYLCNAPRQEVWDEKVEAMLKSLRGTMKQKRSYLRKTLKGLQAEHGHEKRSGPGRKSNAYYALTYFEYALYKAGGSMDANDSSSNSSSEIEEVEEDAKPKAKSGKSKEAEEERTTGSTDSQEFLSEHNDLCDVCNEGGELLCCSTCNLVFHLGCLRPALAELPQGDWSCPYCILSGTPVVIPGKTKEHSVKRNSKMWKAAAVGVRQMGRLRAVANPNDEKDDGSTRDGDPTTQTPAKKSVEEEEEVKTPTETPKLRGKRSRRQVTLYDPQDGPASEWKSDEKYAAGQAEEEEKALQEIKEKEREHQMSRKRRRMERKKQEEGEEFSQENEEEEDEDGGSTASAFCKFCNDDKAIPLCVFCGCRVCFGKKDKDKLLLCDGCDEEYHTYCLNPPLTSLPKGSAAWHCPSCSKEKTTTRTHKTRRSSGATAKAAAAAAASPPAPSPKSASKPTSTGRPRGRPPKNASANSPATPAATPTPKRRGRPPKSATKVAPPVVETPVPRKRGRPPKNASSTTPGSSDSKRKQTPPSSSKRARITPAPAPTSSPISAARKVTTLPSVAAADIVSRSGRVLKATSKQQARTEQQQQHQVEQEKAHAIKERNEAAKARAASVAKAAEAKKAVPVAPSVQVKQAPPQPKQPVATAVQKPAPPTAQSTSNAAAPTPKPATTQPPKKAPVPVPKGATQSGPAPVEQKPAAIPPKSTSVTSDKPQGNEGPAAIKVAAAAPPPSATAGSAPMVANAAAKPAPSAAIAAGVTKPAATPVTNANSNNANSNNKAPTICITTREPQGKLEIPVAPIVAAVKKVVAANPRAKLDVPSLVAKAIRQSAAAARADLEDDDRPSSTPAKAPRRKPGARECMQISRRFGLRVIPQKYMDTLLDYCTRGKVEHLIRMRERLDEHSRFLEAQLAGLEAVIREVGETDVVVPALPDQPENKPNNAPVSRQTF</sequence>
<feature type="region of interest" description="Disordered" evidence="5">
    <location>
        <begin position="411"/>
        <end position="557"/>
    </location>
</feature>
<dbReference type="SMART" id="SM00384">
    <property type="entry name" value="AT_hook"/>
    <property type="match status" value="3"/>
</dbReference>
<keyword evidence="1" id="KW-0479">Metal-binding</keyword>
<dbReference type="Proteomes" id="UP001295423">
    <property type="component" value="Unassembled WGS sequence"/>
</dbReference>
<evidence type="ECO:0000256" key="3">
    <source>
        <dbReference type="ARBA" id="ARBA00022833"/>
    </source>
</evidence>
<dbReference type="PROSITE" id="PS01359">
    <property type="entry name" value="ZF_PHD_1"/>
    <property type="match status" value="2"/>
</dbReference>
<keyword evidence="3" id="KW-0862">Zinc</keyword>
<feature type="compositionally biased region" description="Low complexity" evidence="5">
    <location>
        <begin position="610"/>
        <end position="649"/>
    </location>
</feature>
<dbReference type="AlphaFoldDB" id="A0AAD2FN03"/>
<accession>A0AAD2FN03</accession>
<feature type="region of interest" description="Disordered" evidence="5">
    <location>
        <begin position="213"/>
        <end position="342"/>
    </location>
</feature>
<keyword evidence="8" id="KW-1185">Reference proteome</keyword>
<gene>
    <name evidence="7" type="ORF">CYCCA115_LOCUS10777</name>
</gene>
<dbReference type="InterPro" id="IPR019787">
    <property type="entry name" value="Znf_PHD-finger"/>
</dbReference>
<feature type="region of interest" description="Disordered" evidence="5">
    <location>
        <begin position="833"/>
        <end position="859"/>
    </location>
</feature>
<dbReference type="SUPFAM" id="SSF57903">
    <property type="entry name" value="FYVE/PHD zinc finger"/>
    <property type="match status" value="2"/>
</dbReference>
<feature type="compositionally biased region" description="Low complexity" evidence="5">
    <location>
        <begin position="581"/>
        <end position="592"/>
    </location>
</feature>
<dbReference type="Pfam" id="PF00628">
    <property type="entry name" value="PHD"/>
    <property type="match status" value="2"/>
</dbReference>
<feature type="compositionally biased region" description="Acidic residues" evidence="5">
    <location>
        <begin position="325"/>
        <end position="341"/>
    </location>
</feature>